<reference evidence="1 2" key="1">
    <citation type="submission" date="2019-04" db="EMBL/GenBank/DDBJ databases">
        <title>Friends and foes A comparative genomics study of 23 Aspergillus species from section Flavi.</title>
        <authorList>
            <consortium name="DOE Joint Genome Institute"/>
            <person name="Kjaerbolling I."/>
            <person name="Vesth T."/>
            <person name="Frisvad J.C."/>
            <person name="Nybo J.L."/>
            <person name="Theobald S."/>
            <person name="Kildgaard S."/>
            <person name="Isbrandt T."/>
            <person name="Kuo A."/>
            <person name="Sato A."/>
            <person name="Lyhne E.K."/>
            <person name="Kogle M.E."/>
            <person name="Wiebenga A."/>
            <person name="Kun R.S."/>
            <person name="Lubbers R.J."/>
            <person name="Makela M.R."/>
            <person name="Barry K."/>
            <person name="Chovatia M."/>
            <person name="Clum A."/>
            <person name="Daum C."/>
            <person name="Haridas S."/>
            <person name="He G."/>
            <person name="LaButti K."/>
            <person name="Lipzen A."/>
            <person name="Mondo S."/>
            <person name="Riley R."/>
            <person name="Salamov A."/>
            <person name="Simmons B.A."/>
            <person name="Magnuson J.K."/>
            <person name="Henrissat B."/>
            <person name="Mortensen U.H."/>
            <person name="Larsen T.O."/>
            <person name="Devries R.P."/>
            <person name="Grigoriev I.V."/>
            <person name="Machida M."/>
            <person name="Baker S.E."/>
            <person name="Andersen M.R."/>
        </authorList>
    </citation>
    <scope>NUCLEOTIDE SEQUENCE [LARGE SCALE GENOMIC DNA]</scope>
    <source>
        <strain evidence="1 2">CBS 151.66</strain>
    </source>
</reference>
<name>A0A5N5XD45_9EURO</name>
<dbReference type="Proteomes" id="UP000326565">
    <property type="component" value="Unassembled WGS sequence"/>
</dbReference>
<evidence type="ECO:0000313" key="1">
    <source>
        <dbReference type="EMBL" id="KAB8078606.1"/>
    </source>
</evidence>
<proteinExistence type="predicted"/>
<organism evidence="1 2">
    <name type="scientific">Aspergillus leporis</name>
    <dbReference type="NCBI Taxonomy" id="41062"/>
    <lineage>
        <taxon>Eukaryota</taxon>
        <taxon>Fungi</taxon>
        <taxon>Dikarya</taxon>
        <taxon>Ascomycota</taxon>
        <taxon>Pezizomycotina</taxon>
        <taxon>Eurotiomycetes</taxon>
        <taxon>Eurotiomycetidae</taxon>
        <taxon>Eurotiales</taxon>
        <taxon>Aspergillaceae</taxon>
        <taxon>Aspergillus</taxon>
        <taxon>Aspergillus subgen. Circumdati</taxon>
    </lineage>
</organism>
<keyword evidence="2" id="KW-1185">Reference proteome</keyword>
<protein>
    <submittedName>
        <fullName evidence="1">Uncharacterized protein</fullName>
    </submittedName>
</protein>
<dbReference type="AlphaFoldDB" id="A0A5N5XD45"/>
<evidence type="ECO:0000313" key="2">
    <source>
        <dbReference type="Proteomes" id="UP000326565"/>
    </source>
</evidence>
<sequence length="76" mass="8283">MKGGKYNDPSLIVPMHAFLALRLFPGTMGSPLCGLLITADNTPSFPPSQRSDSRTGIYLFMDMIRGRVDPRTLSPG</sequence>
<gene>
    <name evidence="1" type="ORF">BDV29DRAFT_165905</name>
</gene>
<accession>A0A5N5XD45</accession>
<dbReference type="EMBL" id="ML732156">
    <property type="protein sequence ID" value="KAB8078606.1"/>
    <property type="molecule type" value="Genomic_DNA"/>
</dbReference>